<evidence type="ECO:0000259" key="1">
    <source>
        <dbReference type="PROSITE" id="PS50011"/>
    </source>
</evidence>
<dbReference type="PROSITE" id="PS50011">
    <property type="entry name" value="PROTEIN_KINASE_DOM"/>
    <property type="match status" value="1"/>
</dbReference>
<dbReference type="InterPro" id="IPR045269">
    <property type="entry name" value="Atg1-like"/>
</dbReference>
<dbReference type="Pfam" id="PF00069">
    <property type="entry name" value="Pkinase"/>
    <property type="match status" value="1"/>
</dbReference>
<evidence type="ECO:0000313" key="2">
    <source>
        <dbReference type="EMBL" id="PSR82742.1"/>
    </source>
</evidence>
<sequence>MEPMLAKLADFGLARAISAETMGQTFCGTEAFMAPEVAGMLRPGAEHYSEKVDAWSVGVMIFVMLSAQYPYPRDAVTKMDETTIKWKLLPTNISDN</sequence>
<dbReference type="GO" id="GO:0042594">
    <property type="term" value="P:response to starvation"/>
    <property type="evidence" value="ECO:0007669"/>
    <property type="project" value="TreeGrafter"/>
</dbReference>
<comment type="caution">
    <text evidence="2">The sequence shown here is derived from an EMBL/GenBank/DDBJ whole genome shotgun (WGS) entry which is preliminary data.</text>
</comment>
<dbReference type="PANTHER" id="PTHR24348">
    <property type="entry name" value="SERINE/THREONINE-PROTEIN KINASE UNC-51-RELATED"/>
    <property type="match status" value="1"/>
</dbReference>
<accession>A0A2R6P0V7</accession>
<dbReference type="InterPro" id="IPR000719">
    <property type="entry name" value="Prot_kinase_dom"/>
</dbReference>
<reference evidence="2 3" key="1">
    <citation type="submission" date="2018-02" db="EMBL/GenBank/DDBJ databases">
        <title>Genome sequence of the basidiomycete white-rot fungus Phlebia centrifuga.</title>
        <authorList>
            <person name="Granchi Z."/>
            <person name="Peng M."/>
            <person name="de Vries R.P."/>
            <person name="Hilden K."/>
            <person name="Makela M.R."/>
            <person name="Grigoriev I."/>
            <person name="Riley R."/>
        </authorList>
    </citation>
    <scope>NUCLEOTIDE SEQUENCE [LARGE SCALE GENOMIC DNA]</scope>
    <source>
        <strain evidence="2 3">FBCC195</strain>
    </source>
</reference>
<gene>
    <name evidence="2" type="ORF">PHLCEN_2v5973</name>
</gene>
<dbReference type="EMBL" id="MLYV02000577">
    <property type="protein sequence ID" value="PSR82742.1"/>
    <property type="molecule type" value="Genomic_DNA"/>
</dbReference>
<name>A0A2R6P0V7_9APHY</name>
<organism evidence="2 3">
    <name type="scientific">Hermanssonia centrifuga</name>
    <dbReference type="NCBI Taxonomy" id="98765"/>
    <lineage>
        <taxon>Eukaryota</taxon>
        <taxon>Fungi</taxon>
        <taxon>Dikarya</taxon>
        <taxon>Basidiomycota</taxon>
        <taxon>Agaricomycotina</taxon>
        <taxon>Agaricomycetes</taxon>
        <taxon>Polyporales</taxon>
        <taxon>Meruliaceae</taxon>
        <taxon>Hermanssonia</taxon>
    </lineage>
</organism>
<dbReference type="GO" id="GO:0000045">
    <property type="term" value="P:autophagosome assembly"/>
    <property type="evidence" value="ECO:0007669"/>
    <property type="project" value="TreeGrafter"/>
</dbReference>
<feature type="non-terminal residue" evidence="2">
    <location>
        <position position="96"/>
    </location>
</feature>
<dbReference type="Proteomes" id="UP000186601">
    <property type="component" value="Unassembled WGS sequence"/>
</dbReference>
<proteinExistence type="predicted"/>
<dbReference type="PANTHER" id="PTHR24348:SF73">
    <property type="entry name" value="SI:CH211-63O20.7"/>
    <property type="match status" value="1"/>
</dbReference>
<dbReference type="GO" id="GO:0005776">
    <property type="term" value="C:autophagosome"/>
    <property type="evidence" value="ECO:0007669"/>
    <property type="project" value="TreeGrafter"/>
</dbReference>
<dbReference type="InterPro" id="IPR011009">
    <property type="entry name" value="Kinase-like_dom_sf"/>
</dbReference>
<dbReference type="GO" id="GO:0004674">
    <property type="term" value="F:protein serine/threonine kinase activity"/>
    <property type="evidence" value="ECO:0007669"/>
    <property type="project" value="InterPro"/>
</dbReference>
<dbReference type="GO" id="GO:0000422">
    <property type="term" value="P:autophagy of mitochondrion"/>
    <property type="evidence" value="ECO:0007669"/>
    <property type="project" value="TreeGrafter"/>
</dbReference>
<protein>
    <recommendedName>
        <fullName evidence="1">Protein kinase domain-containing protein</fullName>
    </recommendedName>
</protein>
<dbReference type="GO" id="GO:0005524">
    <property type="term" value="F:ATP binding"/>
    <property type="evidence" value="ECO:0007669"/>
    <property type="project" value="InterPro"/>
</dbReference>
<dbReference type="AlphaFoldDB" id="A0A2R6P0V7"/>
<dbReference type="GO" id="GO:0034727">
    <property type="term" value="P:piecemeal microautophagy of the nucleus"/>
    <property type="evidence" value="ECO:0007669"/>
    <property type="project" value="TreeGrafter"/>
</dbReference>
<feature type="domain" description="Protein kinase" evidence="1">
    <location>
        <begin position="1"/>
        <end position="96"/>
    </location>
</feature>
<dbReference type="GO" id="GO:0005829">
    <property type="term" value="C:cytosol"/>
    <property type="evidence" value="ECO:0007669"/>
    <property type="project" value="TreeGrafter"/>
</dbReference>
<keyword evidence="3" id="KW-1185">Reference proteome</keyword>
<dbReference type="GO" id="GO:0010508">
    <property type="term" value="P:positive regulation of autophagy"/>
    <property type="evidence" value="ECO:0007669"/>
    <property type="project" value="TreeGrafter"/>
</dbReference>
<dbReference type="OrthoDB" id="193860at2759"/>
<dbReference type="STRING" id="98765.A0A2R6P0V7"/>
<evidence type="ECO:0000313" key="3">
    <source>
        <dbReference type="Proteomes" id="UP000186601"/>
    </source>
</evidence>
<dbReference type="GO" id="GO:0034045">
    <property type="term" value="C:phagophore assembly site membrane"/>
    <property type="evidence" value="ECO:0007669"/>
    <property type="project" value="TreeGrafter"/>
</dbReference>
<dbReference type="SUPFAM" id="SSF56112">
    <property type="entry name" value="Protein kinase-like (PK-like)"/>
    <property type="match status" value="1"/>
</dbReference>
<dbReference type="Gene3D" id="1.10.510.10">
    <property type="entry name" value="Transferase(Phosphotransferase) domain 1"/>
    <property type="match status" value="1"/>
</dbReference>
<dbReference type="GO" id="GO:0061709">
    <property type="term" value="P:reticulophagy"/>
    <property type="evidence" value="ECO:0007669"/>
    <property type="project" value="TreeGrafter"/>
</dbReference>